<organism evidence="2 3">
    <name type="scientific">Acer negundo</name>
    <name type="common">Box elder</name>
    <dbReference type="NCBI Taxonomy" id="4023"/>
    <lineage>
        <taxon>Eukaryota</taxon>
        <taxon>Viridiplantae</taxon>
        <taxon>Streptophyta</taxon>
        <taxon>Embryophyta</taxon>
        <taxon>Tracheophyta</taxon>
        <taxon>Spermatophyta</taxon>
        <taxon>Magnoliopsida</taxon>
        <taxon>eudicotyledons</taxon>
        <taxon>Gunneridae</taxon>
        <taxon>Pentapetalae</taxon>
        <taxon>rosids</taxon>
        <taxon>malvids</taxon>
        <taxon>Sapindales</taxon>
        <taxon>Sapindaceae</taxon>
        <taxon>Hippocastanoideae</taxon>
        <taxon>Acereae</taxon>
        <taxon>Acer</taxon>
    </lineage>
</organism>
<dbReference type="EMBL" id="JAJSOW010000103">
    <property type="protein sequence ID" value="KAI9174210.1"/>
    <property type="molecule type" value="Genomic_DNA"/>
</dbReference>
<evidence type="ECO:0000313" key="3">
    <source>
        <dbReference type="Proteomes" id="UP001064489"/>
    </source>
</evidence>
<feature type="compositionally biased region" description="Polar residues" evidence="1">
    <location>
        <begin position="85"/>
        <end position="98"/>
    </location>
</feature>
<dbReference type="AlphaFoldDB" id="A0AAD5IR12"/>
<dbReference type="Proteomes" id="UP001064489">
    <property type="component" value="Chromosome 8"/>
</dbReference>
<accession>A0AAD5IR12</accession>
<comment type="caution">
    <text evidence="2">The sequence shown here is derived from an EMBL/GenBank/DDBJ whole genome shotgun (WGS) entry which is preliminary data.</text>
</comment>
<protein>
    <submittedName>
        <fullName evidence="2">Uncharacterized protein</fullName>
    </submittedName>
</protein>
<sequence>METPKCGSNSSNKSSYMYHGKNSEKVFTPAKVGSFPQPRQVSCFISGLKEHVRTDLQATRPTTLSTTIGLARLYEPQELSHKRANSSTSRPTLQTRSFTGPAPNKTSLLMKKLTPEEVNERRKKGLCFCCNEKFGPGHQCKKLFTIQAVLEESDSDVEMEVEESNEEAELDTPEISLHSIAGLRAPKTMQVGGNL</sequence>
<reference evidence="2" key="2">
    <citation type="submission" date="2023-02" db="EMBL/GenBank/DDBJ databases">
        <authorList>
            <person name="Swenson N.G."/>
            <person name="Wegrzyn J.L."/>
            <person name="Mcevoy S.L."/>
        </authorList>
    </citation>
    <scope>NUCLEOTIDE SEQUENCE</scope>
    <source>
        <strain evidence="2">91603</strain>
        <tissue evidence="2">Leaf</tissue>
    </source>
</reference>
<evidence type="ECO:0000313" key="2">
    <source>
        <dbReference type="EMBL" id="KAI9174210.1"/>
    </source>
</evidence>
<gene>
    <name evidence="2" type="ORF">LWI28_013743</name>
</gene>
<evidence type="ECO:0000256" key="1">
    <source>
        <dbReference type="SAM" id="MobiDB-lite"/>
    </source>
</evidence>
<name>A0AAD5IR12_ACENE</name>
<feature type="region of interest" description="Disordered" evidence="1">
    <location>
        <begin position="76"/>
        <end position="106"/>
    </location>
</feature>
<keyword evidence="3" id="KW-1185">Reference proteome</keyword>
<proteinExistence type="predicted"/>
<reference evidence="2" key="1">
    <citation type="journal article" date="2022" name="Plant J.">
        <title>Strategies of tolerance reflected in two North American maple genomes.</title>
        <authorList>
            <person name="McEvoy S.L."/>
            <person name="Sezen U.U."/>
            <person name="Trouern-Trend A."/>
            <person name="McMahon S.M."/>
            <person name="Schaberg P.G."/>
            <person name="Yang J."/>
            <person name="Wegrzyn J.L."/>
            <person name="Swenson N.G."/>
        </authorList>
    </citation>
    <scope>NUCLEOTIDE SEQUENCE</scope>
    <source>
        <strain evidence="2">91603</strain>
    </source>
</reference>